<sequence>MSSADTVITALRTGYDDLAGLVSGFSDDDLARPSGAAEWDISQVLSHLGSGAVILRAVVQTALDGEPRAGQDANQSIWDRWNAMTRRERADGFLQANQALTALFESLDAGTREKLRIDLGFLPAPVDVATAARMRLSELTLHSWDVRVAFDEHATLAPDATAALLHGAPDLFAWIGKADQLDGRRMVVRVTTTEPASVFALRLEAPISVDFDVPEQPDGTLTLPAESWLRLVAGRLAPLYTPGDVVAAGAADLDLLRRVFPGY</sequence>
<dbReference type="AlphaFoldDB" id="A0A5S4FLF8"/>
<evidence type="ECO:0000313" key="3">
    <source>
        <dbReference type="Proteomes" id="UP000309128"/>
    </source>
</evidence>
<reference evidence="2 3" key="1">
    <citation type="submission" date="2019-05" db="EMBL/GenBank/DDBJ databases">
        <title>Draft genome sequence of Nonomuraea turkmeniaca DSM 43926.</title>
        <authorList>
            <person name="Saricaoglu S."/>
            <person name="Isik K."/>
        </authorList>
    </citation>
    <scope>NUCLEOTIDE SEQUENCE [LARGE SCALE GENOMIC DNA]</scope>
    <source>
        <strain evidence="2 3">DSM 43926</strain>
    </source>
</reference>
<dbReference type="Proteomes" id="UP000309128">
    <property type="component" value="Unassembled WGS sequence"/>
</dbReference>
<organism evidence="2 3">
    <name type="scientific">Nonomuraea turkmeniaca</name>
    <dbReference type="NCBI Taxonomy" id="103838"/>
    <lineage>
        <taxon>Bacteria</taxon>
        <taxon>Bacillati</taxon>
        <taxon>Actinomycetota</taxon>
        <taxon>Actinomycetes</taxon>
        <taxon>Streptosporangiales</taxon>
        <taxon>Streptosporangiaceae</taxon>
        <taxon>Nonomuraea</taxon>
    </lineage>
</organism>
<keyword evidence="2" id="KW-0670">Pyruvate</keyword>
<accession>A0A5S4FLF8</accession>
<dbReference type="EMBL" id="VCKY01000042">
    <property type="protein sequence ID" value="TMR21483.1"/>
    <property type="molecule type" value="Genomic_DNA"/>
</dbReference>
<dbReference type="NCBIfam" id="TIGR03083">
    <property type="entry name" value="maleylpyruvate isomerase family mycothiol-dependent enzyme"/>
    <property type="match status" value="1"/>
</dbReference>
<evidence type="ECO:0000313" key="2">
    <source>
        <dbReference type="EMBL" id="TMR21483.1"/>
    </source>
</evidence>
<dbReference type="GO" id="GO:0046872">
    <property type="term" value="F:metal ion binding"/>
    <property type="evidence" value="ECO:0007669"/>
    <property type="project" value="InterPro"/>
</dbReference>
<dbReference type="InterPro" id="IPR017517">
    <property type="entry name" value="Maleyloyr_isom"/>
</dbReference>
<dbReference type="SUPFAM" id="SSF109854">
    <property type="entry name" value="DinB/YfiT-like putative metalloenzymes"/>
    <property type="match status" value="1"/>
</dbReference>
<keyword evidence="3" id="KW-1185">Reference proteome</keyword>
<dbReference type="RefSeq" id="WP_138666759.1">
    <property type="nucleotide sequence ID" value="NZ_VCKY01000042.1"/>
</dbReference>
<proteinExistence type="predicted"/>
<dbReference type="Gene3D" id="1.20.120.450">
    <property type="entry name" value="dinb family like domain"/>
    <property type="match status" value="1"/>
</dbReference>
<comment type="caution">
    <text evidence="2">The sequence shown here is derived from an EMBL/GenBank/DDBJ whole genome shotgun (WGS) entry which is preliminary data.</text>
</comment>
<dbReference type="OrthoDB" id="3213691at2"/>
<name>A0A5S4FLF8_9ACTN</name>
<dbReference type="Pfam" id="PF11716">
    <property type="entry name" value="MDMPI_N"/>
    <property type="match status" value="1"/>
</dbReference>
<protein>
    <submittedName>
        <fullName evidence="2">Maleylpyruvate isomerase family mycothiol-dependent enzyme</fullName>
    </submittedName>
</protein>
<dbReference type="InterPro" id="IPR024344">
    <property type="entry name" value="MDMPI_metal-binding"/>
</dbReference>
<dbReference type="GO" id="GO:0016853">
    <property type="term" value="F:isomerase activity"/>
    <property type="evidence" value="ECO:0007669"/>
    <property type="project" value="UniProtKB-KW"/>
</dbReference>
<keyword evidence="2" id="KW-0413">Isomerase</keyword>
<gene>
    <name evidence="2" type="ORF">ETD86_15000</name>
</gene>
<evidence type="ECO:0000259" key="1">
    <source>
        <dbReference type="Pfam" id="PF11716"/>
    </source>
</evidence>
<feature type="domain" description="Mycothiol-dependent maleylpyruvate isomerase metal-binding" evidence="1">
    <location>
        <begin position="12"/>
        <end position="147"/>
    </location>
</feature>
<dbReference type="InterPro" id="IPR034660">
    <property type="entry name" value="DinB/YfiT-like"/>
</dbReference>